<keyword evidence="5 11" id="KW-0418">Kinase</keyword>
<reference evidence="11" key="1">
    <citation type="submission" date="2023-03" db="EMBL/GenBank/DDBJ databases">
        <authorList>
            <person name="Steffen K."/>
            <person name="Cardenas P."/>
        </authorList>
    </citation>
    <scope>NUCLEOTIDE SEQUENCE</scope>
</reference>
<dbReference type="EMBL" id="CASHTH010002396">
    <property type="protein sequence ID" value="CAI8029344.1"/>
    <property type="molecule type" value="Genomic_DNA"/>
</dbReference>
<name>A0AA35SH76_GEOBA</name>
<dbReference type="AlphaFoldDB" id="A0AA35SH76"/>
<protein>
    <recommendedName>
        <fullName evidence="1">non-specific serine/threonine protein kinase</fullName>
        <ecNumber evidence="1">2.7.11.1</ecNumber>
    </recommendedName>
</protein>
<proteinExistence type="predicted"/>
<dbReference type="FunFam" id="3.30.310.80:FF:000011">
    <property type="entry name" value="Non-specific serine/threonine protein kinase"/>
    <property type="match status" value="1"/>
</dbReference>
<gene>
    <name evidence="11" type="ORF">GBAR_LOCUS16676</name>
</gene>
<evidence type="ECO:0000256" key="8">
    <source>
        <dbReference type="ARBA" id="ARBA00048679"/>
    </source>
</evidence>
<evidence type="ECO:0000256" key="5">
    <source>
        <dbReference type="ARBA" id="ARBA00022777"/>
    </source>
</evidence>
<evidence type="ECO:0000256" key="7">
    <source>
        <dbReference type="ARBA" id="ARBA00047899"/>
    </source>
</evidence>
<keyword evidence="3" id="KW-0808">Transferase</keyword>
<evidence type="ECO:0000313" key="11">
    <source>
        <dbReference type="EMBL" id="CAI8029344.1"/>
    </source>
</evidence>
<evidence type="ECO:0000256" key="6">
    <source>
        <dbReference type="ARBA" id="ARBA00022840"/>
    </source>
</evidence>
<keyword evidence="12" id="KW-1185">Reference proteome</keyword>
<comment type="catalytic activity">
    <reaction evidence="7">
        <text>L-threonyl-[protein] + ATP = O-phospho-L-threonyl-[protein] + ADP + H(+)</text>
        <dbReference type="Rhea" id="RHEA:46608"/>
        <dbReference type="Rhea" id="RHEA-COMP:11060"/>
        <dbReference type="Rhea" id="RHEA-COMP:11605"/>
        <dbReference type="ChEBI" id="CHEBI:15378"/>
        <dbReference type="ChEBI" id="CHEBI:30013"/>
        <dbReference type="ChEBI" id="CHEBI:30616"/>
        <dbReference type="ChEBI" id="CHEBI:61977"/>
        <dbReference type="ChEBI" id="CHEBI:456216"/>
        <dbReference type="EC" id="2.7.11.1"/>
    </reaction>
</comment>
<dbReference type="InterPro" id="IPR028375">
    <property type="entry name" value="KA1/Ssp2_C"/>
</dbReference>
<dbReference type="PROSITE" id="PS50032">
    <property type="entry name" value="KA1"/>
    <property type="match status" value="1"/>
</dbReference>
<feature type="region of interest" description="Disordered" evidence="9">
    <location>
        <begin position="63"/>
        <end position="82"/>
    </location>
</feature>
<evidence type="ECO:0000259" key="10">
    <source>
        <dbReference type="PROSITE" id="PS50032"/>
    </source>
</evidence>
<dbReference type="Gene3D" id="3.30.310.80">
    <property type="entry name" value="Kinase associated domain 1, KA1"/>
    <property type="match status" value="1"/>
</dbReference>
<evidence type="ECO:0000256" key="2">
    <source>
        <dbReference type="ARBA" id="ARBA00022527"/>
    </source>
</evidence>
<dbReference type="SUPFAM" id="SSF103243">
    <property type="entry name" value="KA1-like"/>
    <property type="match status" value="1"/>
</dbReference>
<feature type="domain" description="KA1" evidence="10">
    <location>
        <begin position="161"/>
        <end position="210"/>
    </location>
</feature>
<organism evidence="11 12">
    <name type="scientific">Geodia barretti</name>
    <name type="common">Barrett's horny sponge</name>
    <dbReference type="NCBI Taxonomy" id="519541"/>
    <lineage>
        <taxon>Eukaryota</taxon>
        <taxon>Metazoa</taxon>
        <taxon>Porifera</taxon>
        <taxon>Demospongiae</taxon>
        <taxon>Heteroscleromorpha</taxon>
        <taxon>Tetractinellida</taxon>
        <taxon>Astrophorina</taxon>
        <taxon>Geodiidae</taxon>
        <taxon>Geodia</taxon>
    </lineage>
</organism>
<evidence type="ECO:0000256" key="9">
    <source>
        <dbReference type="SAM" id="MobiDB-lite"/>
    </source>
</evidence>
<comment type="caution">
    <text evidence="11">The sequence shown here is derived from an EMBL/GenBank/DDBJ whole genome shotgun (WGS) entry which is preliminary data.</text>
</comment>
<dbReference type="EC" id="2.7.11.1" evidence="1"/>
<keyword evidence="2" id="KW-0723">Serine/threonine-protein kinase</keyword>
<comment type="catalytic activity">
    <reaction evidence="8">
        <text>L-seryl-[protein] + ATP = O-phospho-L-seryl-[protein] + ADP + H(+)</text>
        <dbReference type="Rhea" id="RHEA:17989"/>
        <dbReference type="Rhea" id="RHEA-COMP:9863"/>
        <dbReference type="Rhea" id="RHEA-COMP:11604"/>
        <dbReference type="ChEBI" id="CHEBI:15378"/>
        <dbReference type="ChEBI" id="CHEBI:29999"/>
        <dbReference type="ChEBI" id="CHEBI:30616"/>
        <dbReference type="ChEBI" id="CHEBI:83421"/>
        <dbReference type="ChEBI" id="CHEBI:456216"/>
        <dbReference type="EC" id="2.7.11.1"/>
    </reaction>
</comment>
<dbReference type="Pfam" id="PF02149">
    <property type="entry name" value="KA1"/>
    <property type="match status" value="1"/>
</dbReference>
<evidence type="ECO:0000256" key="3">
    <source>
        <dbReference type="ARBA" id="ARBA00022679"/>
    </source>
</evidence>
<dbReference type="Proteomes" id="UP001174909">
    <property type="component" value="Unassembled WGS sequence"/>
</dbReference>
<evidence type="ECO:0000256" key="4">
    <source>
        <dbReference type="ARBA" id="ARBA00022741"/>
    </source>
</evidence>
<evidence type="ECO:0000313" key="12">
    <source>
        <dbReference type="Proteomes" id="UP001174909"/>
    </source>
</evidence>
<dbReference type="InterPro" id="IPR001772">
    <property type="entry name" value="KA1_dom"/>
</dbReference>
<dbReference type="GO" id="GO:0005524">
    <property type="term" value="F:ATP binding"/>
    <property type="evidence" value="ECO:0007669"/>
    <property type="project" value="UniProtKB-KW"/>
</dbReference>
<evidence type="ECO:0000256" key="1">
    <source>
        <dbReference type="ARBA" id="ARBA00012513"/>
    </source>
</evidence>
<sequence length="210" mass="24214">MSGAMSLPPNAVSFLATPTRSKRSTAFPFSPSSDFRVMYSSLKNPVKKTCSYDAQLNRIVHDPKHSLLPQSSTPQPTRKKRMGSIPGQLLKKAKRVFTPRSIRRNDQGEPRRIKGVYDVTSTSMKSPDYVLSEIERVLSDMSIEYKRKNYLLRCKYSKISTDKRTKRVEFDLEVCFIPTIDMIGVRRKRMKGDTWDFKNVCGEIFRLIHI</sequence>
<dbReference type="GO" id="GO:0004674">
    <property type="term" value="F:protein serine/threonine kinase activity"/>
    <property type="evidence" value="ECO:0007669"/>
    <property type="project" value="UniProtKB-KW"/>
</dbReference>
<keyword evidence="4" id="KW-0547">Nucleotide-binding</keyword>
<keyword evidence="6" id="KW-0067">ATP-binding</keyword>
<accession>A0AA35SH76</accession>